<dbReference type="AlphaFoldDB" id="A0A8J2KWA2"/>
<reference evidence="11" key="1">
    <citation type="submission" date="2021-06" db="EMBL/GenBank/DDBJ databases">
        <authorList>
            <person name="Hodson N. C."/>
            <person name="Mongue J. A."/>
            <person name="Jaron S. K."/>
        </authorList>
    </citation>
    <scope>NUCLEOTIDE SEQUENCE</scope>
</reference>
<evidence type="ECO:0000313" key="11">
    <source>
        <dbReference type="EMBL" id="CAG7733555.1"/>
    </source>
</evidence>
<dbReference type="Pfam" id="PF00388">
    <property type="entry name" value="PI-PLC-X"/>
    <property type="match status" value="1"/>
</dbReference>
<evidence type="ECO:0000256" key="6">
    <source>
        <dbReference type="SAM" id="Phobius"/>
    </source>
</evidence>
<dbReference type="SMART" id="SM00239">
    <property type="entry name" value="C2"/>
    <property type="match status" value="1"/>
</dbReference>
<dbReference type="Pfam" id="PF00017">
    <property type="entry name" value="SH2"/>
    <property type="match status" value="2"/>
</dbReference>
<dbReference type="GO" id="GO:0048015">
    <property type="term" value="P:phosphatidylinositol-mediated signaling"/>
    <property type="evidence" value="ECO:0007669"/>
    <property type="project" value="TreeGrafter"/>
</dbReference>
<feature type="domain" description="SH2" evidence="7">
    <location>
        <begin position="542"/>
        <end position="645"/>
    </location>
</feature>
<evidence type="ECO:0000256" key="2">
    <source>
        <dbReference type="ARBA" id="ARBA00022837"/>
    </source>
</evidence>
<evidence type="ECO:0000256" key="5">
    <source>
        <dbReference type="PROSITE-ProRule" id="PRU00192"/>
    </source>
</evidence>
<feature type="domain" description="SH3" evidence="8">
    <location>
        <begin position="779"/>
        <end position="841"/>
    </location>
</feature>
<dbReference type="GO" id="GO:0051209">
    <property type="term" value="P:release of sequestered calcium ion into cytosol"/>
    <property type="evidence" value="ECO:0007669"/>
    <property type="project" value="TreeGrafter"/>
</dbReference>
<evidence type="ECO:0000256" key="3">
    <source>
        <dbReference type="ARBA" id="ARBA00023224"/>
    </source>
</evidence>
<dbReference type="Pfam" id="PF00168">
    <property type="entry name" value="C2"/>
    <property type="match status" value="1"/>
</dbReference>
<dbReference type="GO" id="GO:0046488">
    <property type="term" value="P:phosphatidylinositol metabolic process"/>
    <property type="evidence" value="ECO:0007669"/>
    <property type="project" value="TreeGrafter"/>
</dbReference>
<name>A0A8J2KWA2_9HEXA</name>
<comment type="caution">
    <text evidence="11">The sequence shown here is derived from an EMBL/GenBank/DDBJ whole genome shotgun (WGS) entry which is preliminary data.</text>
</comment>
<evidence type="ECO:0000259" key="7">
    <source>
        <dbReference type="PROSITE" id="PS50001"/>
    </source>
</evidence>
<dbReference type="InterPro" id="IPR000909">
    <property type="entry name" value="PLipase_C_PInositol-sp_X_dom"/>
</dbReference>
<dbReference type="CDD" id="cd08558">
    <property type="entry name" value="PI-PLCc_eukaryota"/>
    <property type="match status" value="1"/>
</dbReference>
<protein>
    <recommendedName>
        <fullName evidence="13">Phosphoinositide phospholipase C</fullName>
    </recommendedName>
</protein>
<evidence type="ECO:0000256" key="1">
    <source>
        <dbReference type="ARBA" id="ARBA00022443"/>
    </source>
</evidence>
<dbReference type="GO" id="GO:0032587">
    <property type="term" value="C:ruffle membrane"/>
    <property type="evidence" value="ECO:0007669"/>
    <property type="project" value="TreeGrafter"/>
</dbReference>
<dbReference type="InterPro" id="IPR001711">
    <property type="entry name" value="PLipase_C_Pinositol-sp_Y"/>
</dbReference>
<gene>
    <name evidence="11" type="ORF">AFUS01_LOCUS21993</name>
</gene>
<keyword evidence="12" id="KW-1185">Reference proteome</keyword>
<keyword evidence="6" id="KW-1133">Transmembrane helix</keyword>
<feature type="transmembrane region" description="Helical" evidence="6">
    <location>
        <begin position="103"/>
        <end position="126"/>
    </location>
</feature>
<dbReference type="InterPro" id="IPR001192">
    <property type="entry name" value="PI-PLC_fam"/>
</dbReference>
<evidence type="ECO:0008006" key="13">
    <source>
        <dbReference type="Google" id="ProtNLM"/>
    </source>
</evidence>
<proteinExistence type="predicted"/>
<dbReference type="OrthoDB" id="269822at2759"/>
<dbReference type="InterPro" id="IPR000980">
    <property type="entry name" value="SH2"/>
</dbReference>
<dbReference type="Pfam" id="PF00387">
    <property type="entry name" value="PI-PLC-Y"/>
    <property type="match status" value="1"/>
</dbReference>
<sequence length="1216" mass="139963">MEQEIWYKIRSTASFIACDQFDSRWDFKRFSENANQTAESVNLELDQFTRQLEVFVLICGGGGVITRTKDTTINICTIKEIRRGKKAKALTCRNLSMKRMDSNLFLTIFYGDGFILNSLCLMGNSINRIQLLQSVLEQMVKHTQGLSYKDKLEYWILRKYHSIKNDQENGVTLDEVKAFTMSIGYPITSVNLQKEFQERSQTGLINFDGFYHLVKSWLHDQQIFTDCFRPYSELMGLTFAGLETFFAEIQGEKSIQSWFHFIDSKNPSLRDDIVHMIVNADNLIPDDIAVDYLFSQQNSICKTDRIEQSMNRPLSHYWISSSHNTYLTGNQLTSESSVEAYVRCLQLGVRCLELDCWDGKDGSPIIYHGRTRTTKIPFKDVVEAIKEHAFLSSKYPVILSIENHCSVKQQKVMANMMEEIFGNMLYAETGKIGEVQSFTLSSPENLKEKILLKCKIPKAENSRDSTGKRDSYELFSNIHCGEMFIQNKYGQWQPYFFALNKIHLLYTQIPDKYESSQRHQRNQKKSHTPSISVEQLYANEKWYHGALDIKDGETRVVKFDVEGAFLVRDSTTRPGNCVICFQYNKSPVNCRIMTHTMENFRNVYYIGSKPDEKFCFGSIFSLVCYYQNNPLVLGGVELPKLTMPIPVPQYYEDQDWFYRSMDRKTAESVLSKIVMNGTFLVRYSHTLINLPMVISFRYHDIVKHCRIREVGTSLVVSSKTFPDIVRLVEYYRRHAFYKGIQLEKPVDKTLYQMALASYQEGSAVCECDDGYIYTANADELSLSVEAIRTFTAPADNPNLLTFYEGDIITNVFKEEEDLWLGDLGDQVQKYFYPSFVSVIEASELKQTKFEEGSVGLGPVEILQNGNKDYPYIIEIRESGIPFRVAVKSEKEARDWKKQINLCYQDLKAGVKEETPSNNNKASFRRLVPNILKSKPQSTRRRKISEEFAKLILFSTVSHAKPLRQRESVDVEGSDISSYSETVLTNLLGVVCAKCCEINSKQLCRVYPSLTRINSSNFSPLWMWNSGCQLVSLNFQFPDKSVQINLGKFRQNNNCGYVLKPDYMLSRNDFNPNDINLLDELGVQSISLNLTIISGRNFLKQGHRPASDPVVEIEVLGADFDMNLKRTCPHAAMDNGFCPYWKEKFTFTIRNPDLALLRFVVQDKDAFNDSCFIGQATYPIRCLRPGYRSVRLLSKYGDELISVLLVRLEIIDNNENR</sequence>
<keyword evidence="3" id="KW-0807">Transducer</keyword>
<dbReference type="PROSITE" id="PS50002">
    <property type="entry name" value="SH3"/>
    <property type="match status" value="1"/>
</dbReference>
<dbReference type="SMART" id="SM00149">
    <property type="entry name" value="PLCYc"/>
    <property type="match status" value="1"/>
</dbReference>
<keyword evidence="1 5" id="KW-0728">SH3 domain</keyword>
<dbReference type="GO" id="GO:0048468">
    <property type="term" value="P:cell development"/>
    <property type="evidence" value="ECO:0007669"/>
    <property type="project" value="UniProtKB-ARBA"/>
</dbReference>
<keyword evidence="6" id="KW-0472">Membrane</keyword>
<evidence type="ECO:0000313" key="12">
    <source>
        <dbReference type="Proteomes" id="UP000708208"/>
    </source>
</evidence>
<dbReference type="GO" id="GO:0004435">
    <property type="term" value="F:phosphatidylinositol-4,5-bisphosphate phospholipase C activity"/>
    <property type="evidence" value="ECO:0007669"/>
    <property type="project" value="InterPro"/>
</dbReference>
<dbReference type="CDD" id="cd00275">
    <property type="entry name" value="C2_PLC_like"/>
    <property type="match status" value="1"/>
</dbReference>
<dbReference type="PANTHER" id="PTHR10336:SF159">
    <property type="entry name" value="1-PHOSPHATIDYLINOSITOL 4,5-BISPHOSPHATE PHOSPHODIESTERASE GAMMA"/>
    <property type="match status" value="1"/>
</dbReference>
<dbReference type="PROSITE" id="PS50007">
    <property type="entry name" value="PIPLC_X_DOMAIN"/>
    <property type="match status" value="1"/>
</dbReference>
<dbReference type="EMBL" id="CAJVCH010251058">
    <property type="protein sequence ID" value="CAG7733555.1"/>
    <property type="molecule type" value="Genomic_DNA"/>
</dbReference>
<feature type="domain" description="PI-PLC Y-box" evidence="10">
    <location>
        <begin position="974"/>
        <end position="1063"/>
    </location>
</feature>
<dbReference type="PROSITE" id="PS50008">
    <property type="entry name" value="PIPLC_Y_DOMAIN"/>
    <property type="match status" value="1"/>
</dbReference>
<feature type="domain" description="C2" evidence="9">
    <location>
        <begin position="1068"/>
        <end position="1193"/>
    </location>
</feature>
<dbReference type="Proteomes" id="UP000708208">
    <property type="component" value="Unassembled WGS sequence"/>
</dbReference>
<dbReference type="PANTHER" id="PTHR10336">
    <property type="entry name" value="PHOSPHOINOSITIDE-SPECIFIC PHOSPHOLIPASE C FAMILY PROTEIN"/>
    <property type="match status" value="1"/>
</dbReference>
<keyword evidence="6" id="KW-0812">Transmembrane</keyword>
<evidence type="ECO:0000256" key="4">
    <source>
        <dbReference type="PROSITE-ProRule" id="PRU00191"/>
    </source>
</evidence>
<evidence type="ECO:0000259" key="10">
    <source>
        <dbReference type="PROSITE" id="PS50008"/>
    </source>
</evidence>
<accession>A0A8J2KWA2</accession>
<keyword evidence="4" id="KW-0727">SH2 domain</keyword>
<organism evidence="11 12">
    <name type="scientific">Allacma fusca</name>
    <dbReference type="NCBI Taxonomy" id="39272"/>
    <lineage>
        <taxon>Eukaryota</taxon>
        <taxon>Metazoa</taxon>
        <taxon>Ecdysozoa</taxon>
        <taxon>Arthropoda</taxon>
        <taxon>Hexapoda</taxon>
        <taxon>Collembola</taxon>
        <taxon>Symphypleona</taxon>
        <taxon>Sminthuridae</taxon>
        <taxon>Allacma</taxon>
    </lineage>
</organism>
<evidence type="ECO:0000259" key="9">
    <source>
        <dbReference type="PROSITE" id="PS50004"/>
    </source>
</evidence>
<keyword evidence="2" id="KW-0106">Calcium</keyword>
<feature type="domain" description="SH2" evidence="7">
    <location>
        <begin position="656"/>
        <end position="746"/>
    </location>
</feature>
<dbReference type="SMART" id="SM00252">
    <property type="entry name" value="SH2"/>
    <property type="match status" value="2"/>
</dbReference>
<dbReference type="PROSITE" id="PS50004">
    <property type="entry name" value="C2"/>
    <property type="match status" value="1"/>
</dbReference>
<dbReference type="InterPro" id="IPR001452">
    <property type="entry name" value="SH3_domain"/>
</dbReference>
<dbReference type="PROSITE" id="PS50001">
    <property type="entry name" value="SH2"/>
    <property type="match status" value="2"/>
</dbReference>
<dbReference type="SMART" id="SM00148">
    <property type="entry name" value="PLCXc"/>
    <property type="match status" value="1"/>
</dbReference>
<evidence type="ECO:0000259" key="8">
    <source>
        <dbReference type="PROSITE" id="PS50002"/>
    </source>
</evidence>
<dbReference type="InterPro" id="IPR000008">
    <property type="entry name" value="C2_dom"/>
</dbReference>